<feature type="region of interest" description="Disordered" evidence="1">
    <location>
        <begin position="243"/>
        <end position="292"/>
    </location>
</feature>
<proteinExistence type="predicted"/>
<dbReference type="AlphaFoldDB" id="A0A316ZKS3"/>
<protein>
    <submittedName>
        <fullName evidence="2">Uncharacterized protein</fullName>
    </submittedName>
</protein>
<dbReference type="GeneID" id="37269010"/>
<accession>A0A316ZKS3</accession>
<feature type="compositionally biased region" description="Pro residues" evidence="1">
    <location>
        <begin position="323"/>
        <end position="334"/>
    </location>
</feature>
<feature type="region of interest" description="Disordered" evidence="1">
    <location>
        <begin position="364"/>
        <end position="385"/>
    </location>
</feature>
<feature type="region of interest" description="Disordered" evidence="1">
    <location>
        <begin position="307"/>
        <end position="337"/>
    </location>
</feature>
<gene>
    <name evidence="2" type="ORF">FA09DRAFT_327629</name>
</gene>
<reference evidence="2 3" key="1">
    <citation type="journal article" date="2018" name="Mol. Biol. Evol.">
        <title>Broad Genomic Sampling Reveals a Smut Pathogenic Ancestry of the Fungal Clade Ustilaginomycotina.</title>
        <authorList>
            <person name="Kijpornyongpan T."/>
            <person name="Mondo S.J."/>
            <person name="Barry K."/>
            <person name="Sandor L."/>
            <person name="Lee J."/>
            <person name="Lipzen A."/>
            <person name="Pangilinan J."/>
            <person name="LaButti K."/>
            <person name="Hainaut M."/>
            <person name="Henrissat B."/>
            <person name="Grigoriev I.V."/>
            <person name="Spatafora J.W."/>
            <person name="Aime M.C."/>
        </authorList>
    </citation>
    <scope>NUCLEOTIDE SEQUENCE [LARGE SCALE GENOMIC DNA]</scope>
    <source>
        <strain evidence="2 3">MCA 4186</strain>
    </source>
</reference>
<dbReference type="GO" id="GO:0005634">
    <property type="term" value="C:nucleus"/>
    <property type="evidence" value="ECO:0007669"/>
    <property type="project" value="InterPro"/>
</dbReference>
<dbReference type="PANTHER" id="PTHR15681">
    <property type="entry name" value="MAD2L1-BINDING PROTEIN"/>
    <property type="match status" value="1"/>
</dbReference>
<dbReference type="RefSeq" id="XP_025601192.1">
    <property type="nucleotide sequence ID" value="XM_025741466.1"/>
</dbReference>
<dbReference type="OrthoDB" id="3366946at2759"/>
<organism evidence="2 3">
    <name type="scientific">Tilletiopsis washingtonensis</name>
    <dbReference type="NCBI Taxonomy" id="58919"/>
    <lineage>
        <taxon>Eukaryota</taxon>
        <taxon>Fungi</taxon>
        <taxon>Dikarya</taxon>
        <taxon>Basidiomycota</taxon>
        <taxon>Ustilaginomycotina</taxon>
        <taxon>Exobasidiomycetes</taxon>
        <taxon>Entylomatales</taxon>
        <taxon>Entylomatales incertae sedis</taxon>
        <taxon>Tilletiopsis</taxon>
    </lineage>
</organism>
<feature type="compositionally biased region" description="Polar residues" evidence="1">
    <location>
        <begin position="276"/>
        <end position="291"/>
    </location>
</feature>
<feature type="compositionally biased region" description="Low complexity" evidence="1">
    <location>
        <begin position="260"/>
        <end position="275"/>
    </location>
</feature>
<dbReference type="InterPro" id="IPR009511">
    <property type="entry name" value="MAD1/Cdc20-bound-Mad2-bd"/>
</dbReference>
<dbReference type="PANTHER" id="PTHR15681:SF1">
    <property type="entry name" value="MAD2L1-BINDING PROTEIN"/>
    <property type="match status" value="1"/>
</dbReference>
<sequence>MALPAAEYAQLALPSLSTAYALEASGSDVLVGAGHTRRLVAGVALAAVKHVLFAKGLIAEPIALMERQRRLEAARVSMPGARRRPQGARERKRDKLLAATHDLSRALSDALEALAALPGSSTSAPLPLVLVFGPSVLLPRSLFVLDVRHAAAASAPEESDDADEALLHERERRRKKDEGVLERRLVRFLVEAGDEDADRPVMGIGEPLAPTKTHILLLAPASFVCPGWTPRRNVKLDWRAFESATPPSGDDPMASDAELSDASSGDARSNSRSSNTVFSDVPSTPRSSDTGNVYIDADESIEDCQVAPATSPPAECTALASPPSAPPPALPPMTPFASARHLLPSRSASESTDADDVELHRLSEALSPLKRRPPPATPHSSRRPGFFRIASASSSTPFTPRAPAHAALFGSVVKERRVVSLGDVRLSADEEMHDAGKDERMATASPPAVLEAPAHAAPIPMRASRILPRTLAADSLLARSRMCNQKSGAGATRALRSGRRAPAGGGITLDCGLGADADADMRHGSEEMLWFSCAVVLPSV</sequence>
<dbReference type="Gene3D" id="3.30.900.20">
    <property type="match status" value="1"/>
</dbReference>
<keyword evidence="3" id="KW-1185">Reference proteome</keyword>
<evidence type="ECO:0000313" key="2">
    <source>
        <dbReference type="EMBL" id="PWO00914.1"/>
    </source>
</evidence>
<dbReference type="EMBL" id="KZ819284">
    <property type="protein sequence ID" value="PWO00914.1"/>
    <property type="molecule type" value="Genomic_DNA"/>
</dbReference>
<evidence type="ECO:0000313" key="3">
    <source>
        <dbReference type="Proteomes" id="UP000245946"/>
    </source>
</evidence>
<name>A0A316ZKS3_9BASI</name>
<dbReference type="InterPro" id="IPR053729">
    <property type="entry name" value="MAD2L1BP_domain_sf"/>
</dbReference>
<dbReference type="GO" id="GO:0007096">
    <property type="term" value="P:regulation of exit from mitosis"/>
    <property type="evidence" value="ECO:0007669"/>
    <property type="project" value="InterPro"/>
</dbReference>
<evidence type="ECO:0000256" key="1">
    <source>
        <dbReference type="SAM" id="MobiDB-lite"/>
    </source>
</evidence>
<dbReference type="Proteomes" id="UP000245946">
    <property type="component" value="Unassembled WGS sequence"/>
</dbReference>